<keyword evidence="1" id="KW-1133">Transmembrane helix</keyword>
<evidence type="ECO:0000313" key="3">
    <source>
        <dbReference type="Proteomes" id="UP000001235"/>
    </source>
</evidence>
<name>D9SJD9_GALCS</name>
<dbReference type="Pfam" id="PF07963">
    <property type="entry name" value="N_methyl"/>
    <property type="match status" value="1"/>
</dbReference>
<keyword evidence="3" id="KW-1185">Reference proteome</keyword>
<dbReference type="InterPro" id="IPR045584">
    <property type="entry name" value="Pilin-like"/>
</dbReference>
<dbReference type="STRING" id="395494.Galf_2324"/>
<keyword evidence="1" id="KW-0472">Membrane</keyword>
<dbReference type="HOGENOM" id="CLU_078515_1_0_4"/>
<dbReference type="Gene3D" id="3.30.700.10">
    <property type="entry name" value="Glycoprotein, Type 4 Pilin"/>
    <property type="match status" value="1"/>
</dbReference>
<dbReference type="Proteomes" id="UP000001235">
    <property type="component" value="Chromosome"/>
</dbReference>
<gene>
    <name evidence="2" type="ordered locus">Galf_2324</name>
</gene>
<sequence length="221" mass="23008">MSTYRKNHQSGFTLVELAIVLVIIGLLLGGVLKGQEMIENGKIKNLENDMQGVTAAYYAYRDRYNALPGDDLRAGTVGAVVGRWATGTSGNGNGTIGLASNWISCVAATADENCLFMQHLRLAGLLTGQLNNADPINAYGGAIRVTHNTAAGLTGLLVGPNLCFGNLPAKAAEAVDARFDDGNPDRGNVRASLGGNNVDPAGGAAPVSYVDPNTYTVCKLL</sequence>
<keyword evidence="1" id="KW-0812">Transmembrane</keyword>
<evidence type="ECO:0000313" key="2">
    <source>
        <dbReference type="EMBL" id="ADL56327.1"/>
    </source>
</evidence>
<dbReference type="AlphaFoldDB" id="D9SJD9"/>
<evidence type="ECO:0000256" key="1">
    <source>
        <dbReference type="SAM" id="Phobius"/>
    </source>
</evidence>
<dbReference type="NCBIfam" id="TIGR02532">
    <property type="entry name" value="IV_pilin_GFxxxE"/>
    <property type="match status" value="1"/>
</dbReference>
<accession>D9SJD9</accession>
<proteinExistence type="predicted"/>
<dbReference type="EMBL" id="CP002159">
    <property type="protein sequence ID" value="ADL56327.1"/>
    <property type="molecule type" value="Genomic_DNA"/>
</dbReference>
<reference evidence="2 3" key="1">
    <citation type="submission" date="2010-08" db="EMBL/GenBank/DDBJ databases">
        <title>Complete sequence of Gallionella capsiferriformans ES-2.</title>
        <authorList>
            <consortium name="US DOE Joint Genome Institute"/>
            <person name="Lucas S."/>
            <person name="Copeland A."/>
            <person name="Lapidus A."/>
            <person name="Cheng J.-F."/>
            <person name="Bruce D."/>
            <person name="Goodwin L."/>
            <person name="Pitluck S."/>
            <person name="Chertkov O."/>
            <person name="Davenport K.W."/>
            <person name="Detter J.C."/>
            <person name="Han C."/>
            <person name="Tapia R."/>
            <person name="Land M."/>
            <person name="Hauser L."/>
            <person name="Chang Y.-J."/>
            <person name="Jeffries C."/>
            <person name="Kyrpides N."/>
            <person name="Ivanova N."/>
            <person name="Mikhailova N."/>
            <person name="Shelobolina E.S."/>
            <person name="Picardal F."/>
            <person name="Roden E."/>
            <person name="Emerson D."/>
            <person name="Woyke T."/>
        </authorList>
    </citation>
    <scope>NUCLEOTIDE SEQUENCE [LARGE SCALE GENOMIC DNA]</scope>
    <source>
        <strain evidence="2 3">ES-2</strain>
    </source>
</reference>
<dbReference type="eggNOG" id="COG2165">
    <property type="taxonomic scope" value="Bacteria"/>
</dbReference>
<dbReference type="InterPro" id="IPR012902">
    <property type="entry name" value="N_methyl_site"/>
</dbReference>
<protein>
    <recommendedName>
        <fullName evidence="4">Prepilin-type cleavage/methylation domain-containing protein</fullName>
    </recommendedName>
</protein>
<dbReference type="KEGG" id="gca:Galf_2324"/>
<dbReference type="PROSITE" id="PS00409">
    <property type="entry name" value="PROKAR_NTER_METHYL"/>
    <property type="match status" value="1"/>
</dbReference>
<organism evidence="2 3">
    <name type="scientific">Gallionella capsiferriformans (strain ES-2)</name>
    <name type="common">Gallionella ferruginea capsiferriformans (strain ES-2)</name>
    <dbReference type="NCBI Taxonomy" id="395494"/>
    <lineage>
        <taxon>Bacteria</taxon>
        <taxon>Pseudomonadati</taxon>
        <taxon>Pseudomonadota</taxon>
        <taxon>Betaproteobacteria</taxon>
        <taxon>Nitrosomonadales</taxon>
        <taxon>Gallionellaceae</taxon>
        <taxon>Gallionella</taxon>
    </lineage>
</organism>
<dbReference type="OrthoDB" id="9795524at2"/>
<evidence type="ECO:0008006" key="4">
    <source>
        <dbReference type="Google" id="ProtNLM"/>
    </source>
</evidence>
<feature type="transmembrane region" description="Helical" evidence="1">
    <location>
        <begin position="12"/>
        <end position="32"/>
    </location>
</feature>
<dbReference type="RefSeq" id="WP_013294250.1">
    <property type="nucleotide sequence ID" value="NC_014394.1"/>
</dbReference>
<dbReference type="SUPFAM" id="SSF54523">
    <property type="entry name" value="Pili subunits"/>
    <property type="match status" value="1"/>
</dbReference>